<comment type="subcellular location">
    <subcellularLocation>
        <location evidence="1 6">Endoplasmic reticulum membrane</location>
        <topology evidence="1 6">Multi-pass membrane protein</topology>
    </subcellularLocation>
</comment>
<dbReference type="InterPro" id="IPR003388">
    <property type="entry name" value="Reticulon"/>
</dbReference>
<dbReference type="OrthoDB" id="567788at2759"/>
<feature type="compositionally biased region" description="Polar residues" evidence="7">
    <location>
        <begin position="379"/>
        <end position="390"/>
    </location>
</feature>
<protein>
    <recommendedName>
        <fullName evidence="6">Reticulon-like protein</fullName>
    </recommendedName>
</protein>
<dbReference type="Proteomes" id="UP000253551">
    <property type="component" value="Unassembled WGS sequence"/>
</dbReference>
<feature type="compositionally biased region" description="Basic and acidic residues" evidence="7">
    <location>
        <begin position="83"/>
        <end position="114"/>
    </location>
</feature>
<evidence type="ECO:0000256" key="5">
    <source>
        <dbReference type="ARBA" id="ARBA00023136"/>
    </source>
</evidence>
<evidence type="ECO:0000256" key="7">
    <source>
        <dbReference type="SAM" id="MobiDB-lite"/>
    </source>
</evidence>
<dbReference type="GO" id="GO:0005789">
    <property type="term" value="C:endoplasmic reticulum membrane"/>
    <property type="evidence" value="ECO:0007669"/>
    <property type="project" value="UniProtKB-SubCell"/>
</dbReference>
<feature type="compositionally biased region" description="Polar residues" evidence="7">
    <location>
        <begin position="38"/>
        <end position="52"/>
    </location>
</feature>
<feature type="region of interest" description="Disordered" evidence="7">
    <location>
        <begin position="379"/>
        <end position="398"/>
    </location>
</feature>
<dbReference type="PROSITE" id="PS50845">
    <property type="entry name" value="RETICULON"/>
    <property type="match status" value="1"/>
</dbReference>
<feature type="compositionally biased region" description="Basic and acidic residues" evidence="7">
    <location>
        <begin position="12"/>
        <end position="30"/>
    </location>
</feature>
<name>A0A367KXC6_RHIST</name>
<feature type="transmembrane region" description="Helical" evidence="6">
    <location>
        <begin position="306"/>
        <end position="326"/>
    </location>
</feature>
<evidence type="ECO:0000256" key="1">
    <source>
        <dbReference type="ARBA" id="ARBA00004477"/>
    </source>
</evidence>
<keyword evidence="5 6" id="KW-0472">Membrane</keyword>
<evidence type="ECO:0000256" key="2">
    <source>
        <dbReference type="ARBA" id="ARBA00022692"/>
    </source>
</evidence>
<sequence length="398" mass="44522">METYNRPLTPPDNDRKTKVPDVEALQKKQEQIFPPVDTDSSNPFHQERLSSSQPPPPGYKLGTAFPFEKNHAGISPPSSAKSDFPKSELPKPDLSNKVEVPKLDDSPIHERKIEPTAPVRQRAPLGQEPKIDPFHPSAPFSQSGPLGQESDRQKSEKRDHSTEYGSQRNETTHRIETEVLNILQWKNPVRSGSVLALIVGTILLTRSYSLLQIGAMGLSLAIGINLIYVHFMLQGQRVLSQDHVSHPYRDVIDDERSINRQSVRHYTNVFIELSETLIRGLTRIVFIDNTKTSIKWLAISFVVWKVSAHISAITLVLLLTLSAFTFPRLYISNKDVVDAHIHRGQQYIQTGLNKAQVVAKEGIQDTYVKARSMAAQAGTTGTDAKNTMKNASVVEKQD</sequence>
<dbReference type="AlphaFoldDB" id="A0A367KXC6"/>
<feature type="transmembrane region" description="Helical" evidence="6">
    <location>
        <begin position="210"/>
        <end position="231"/>
    </location>
</feature>
<organism evidence="9 10">
    <name type="scientific">Rhizopus stolonifer</name>
    <name type="common">Rhizopus nigricans</name>
    <dbReference type="NCBI Taxonomy" id="4846"/>
    <lineage>
        <taxon>Eukaryota</taxon>
        <taxon>Fungi</taxon>
        <taxon>Fungi incertae sedis</taxon>
        <taxon>Mucoromycota</taxon>
        <taxon>Mucoromycotina</taxon>
        <taxon>Mucoromycetes</taxon>
        <taxon>Mucorales</taxon>
        <taxon>Mucorineae</taxon>
        <taxon>Rhizopodaceae</taxon>
        <taxon>Rhizopus</taxon>
    </lineage>
</organism>
<dbReference type="Pfam" id="PF02453">
    <property type="entry name" value="Reticulon"/>
    <property type="match status" value="1"/>
</dbReference>
<proteinExistence type="predicted"/>
<evidence type="ECO:0000256" key="3">
    <source>
        <dbReference type="ARBA" id="ARBA00022824"/>
    </source>
</evidence>
<gene>
    <name evidence="9" type="primary">RTN1</name>
    <name evidence="9" type="ORF">CU098_013854</name>
</gene>
<evidence type="ECO:0000259" key="8">
    <source>
        <dbReference type="PROSITE" id="PS50845"/>
    </source>
</evidence>
<dbReference type="STRING" id="4846.A0A367KXC6"/>
<comment type="caution">
    <text evidence="9">The sequence shown here is derived from an EMBL/GenBank/DDBJ whole genome shotgun (WGS) entry which is preliminary data.</text>
</comment>
<evidence type="ECO:0000313" key="10">
    <source>
        <dbReference type="Proteomes" id="UP000253551"/>
    </source>
</evidence>
<feature type="region of interest" description="Disordered" evidence="7">
    <location>
        <begin position="1"/>
        <end position="170"/>
    </location>
</feature>
<evidence type="ECO:0000256" key="6">
    <source>
        <dbReference type="RuleBase" id="RU363132"/>
    </source>
</evidence>
<keyword evidence="10" id="KW-1185">Reference proteome</keyword>
<keyword evidence="4 6" id="KW-1133">Transmembrane helix</keyword>
<feature type="compositionally biased region" description="Basic and acidic residues" evidence="7">
    <location>
        <begin position="149"/>
        <end position="162"/>
    </location>
</feature>
<reference evidence="9 10" key="1">
    <citation type="journal article" date="2018" name="G3 (Bethesda)">
        <title>Phylogenetic and Phylogenomic Definition of Rhizopus Species.</title>
        <authorList>
            <person name="Gryganskyi A.P."/>
            <person name="Golan J."/>
            <person name="Dolatabadi S."/>
            <person name="Mondo S."/>
            <person name="Robb S."/>
            <person name="Idnurm A."/>
            <person name="Muszewska A."/>
            <person name="Steczkiewicz K."/>
            <person name="Masonjones S."/>
            <person name="Liao H.L."/>
            <person name="Gajdeczka M.T."/>
            <person name="Anike F."/>
            <person name="Vuek A."/>
            <person name="Anishchenko I.M."/>
            <person name="Voigt K."/>
            <person name="de Hoog G.S."/>
            <person name="Smith M.E."/>
            <person name="Heitman J."/>
            <person name="Vilgalys R."/>
            <person name="Stajich J.E."/>
        </authorList>
    </citation>
    <scope>NUCLEOTIDE SEQUENCE [LARGE SCALE GENOMIC DNA]</scope>
    <source>
        <strain evidence="9 10">LSU 92-RS-03</strain>
    </source>
</reference>
<accession>A0A367KXC6</accession>
<dbReference type="EMBL" id="PJQM01000076">
    <property type="protein sequence ID" value="RCI06845.1"/>
    <property type="molecule type" value="Genomic_DNA"/>
</dbReference>
<evidence type="ECO:0000256" key="4">
    <source>
        <dbReference type="ARBA" id="ARBA00022989"/>
    </source>
</evidence>
<evidence type="ECO:0000313" key="9">
    <source>
        <dbReference type="EMBL" id="RCI06845.1"/>
    </source>
</evidence>
<keyword evidence="3 6" id="KW-0256">Endoplasmic reticulum</keyword>
<keyword evidence="2 6" id="KW-0812">Transmembrane</keyword>
<feature type="domain" description="Reticulon" evidence="8">
    <location>
        <begin position="179"/>
        <end position="387"/>
    </location>
</feature>